<accession>A0A6N2M5S3</accession>
<reference evidence="1" key="1">
    <citation type="submission" date="2019-03" db="EMBL/GenBank/DDBJ databases">
        <authorList>
            <person name="Mank J."/>
            <person name="Almeida P."/>
        </authorList>
    </citation>
    <scope>NUCLEOTIDE SEQUENCE</scope>
    <source>
        <strain evidence="1">78183</strain>
    </source>
</reference>
<dbReference type="EMBL" id="CAADRP010001685">
    <property type="protein sequence ID" value="VFU47999.1"/>
    <property type="molecule type" value="Genomic_DNA"/>
</dbReference>
<protein>
    <submittedName>
        <fullName evidence="1">Uncharacterized protein</fullName>
    </submittedName>
</protein>
<gene>
    <name evidence="1" type="ORF">SVIM_LOCUS311343</name>
</gene>
<name>A0A6N2M5S3_SALVM</name>
<sequence length="162" mass="18599">MGMGLGNPASSISSSHCVLIPKCSNETLKSQRLLFNHTHNFRFHHKTLATTFTPCRLHASRKESAAISMMSTIDYDDEDDAIQKMKKWLEKKPRGLATETFMILVLKTGCLKKLSRTDFLRLLTIKISKIRILLYPTRLTSKLRKANTGYLRRQYTGTEETY</sequence>
<organism evidence="1">
    <name type="scientific">Salix viminalis</name>
    <name type="common">Common osier</name>
    <name type="synonym">Basket willow</name>
    <dbReference type="NCBI Taxonomy" id="40686"/>
    <lineage>
        <taxon>Eukaryota</taxon>
        <taxon>Viridiplantae</taxon>
        <taxon>Streptophyta</taxon>
        <taxon>Embryophyta</taxon>
        <taxon>Tracheophyta</taxon>
        <taxon>Spermatophyta</taxon>
        <taxon>Magnoliopsida</taxon>
        <taxon>eudicotyledons</taxon>
        <taxon>Gunneridae</taxon>
        <taxon>Pentapetalae</taxon>
        <taxon>rosids</taxon>
        <taxon>fabids</taxon>
        <taxon>Malpighiales</taxon>
        <taxon>Salicaceae</taxon>
        <taxon>Saliceae</taxon>
        <taxon>Salix</taxon>
    </lineage>
</organism>
<dbReference type="AlphaFoldDB" id="A0A6N2M5S3"/>
<proteinExistence type="predicted"/>
<evidence type="ECO:0000313" key="1">
    <source>
        <dbReference type="EMBL" id="VFU47999.1"/>
    </source>
</evidence>